<feature type="transmembrane region" description="Helical" evidence="6">
    <location>
        <begin position="224"/>
        <end position="243"/>
    </location>
</feature>
<feature type="transmembrane region" description="Helical" evidence="6">
    <location>
        <begin position="283"/>
        <end position="302"/>
    </location>
</feature>
<dbReference type="AlphaFoldDB" id="A0A1C3ERR0"/>
<feature type="domain" description="SSD" evidence="7">
    <location>
        <begin position="630"/>
        <end position="757"/>
    </location>
</feature>
<reference evidence="8 9" key="1">
    <citation type="submission" date="2016-05" db="EMBL/GenBank/DDBJ databases">
        <title>Genomic Taxonomy of the Vibrionaceae.</title>
        <authorList>
            <person name="Gomez-Gil B."/>
            <person name="Enciso-Ibarra J."/>
        </authorList>
    </citation>
    <scope>NUCLEOTIDE SEQUENCE [LARGE SCALE GENOMIC DNA]</scope>
    <source>
        <strain evidence="8 9">CAIM 1920</strain>
    </source>
</reference>
<dbReference type="PANTHER" id="PTHR33406">
    <property type="entry name" value="MEMBRANE PROTEIN MJ1562-RELATED"/>
    <property type="match status" value="1"/>
</dbReference>
<evidence type="ECO:0000259" key="7">
    <source>
        <dbReference type="PROSITE" id="PS50156"/>
    </source>
</evidence>
<evidence type="ECO:0000256" key="5">
    <source>
        <dbReference type="ARBA" id="ARBA00023136"/>
    </source>
</evidence>
<feature type="transmembrane region" description="Helical" evidence="6">
    <location>
        <begin position="353"/>
        <end position="376"/>
    </location>
</feature>
<evidence type="ECO:0000256" key="6">
    <source>
        <dbReference type="SAM" id="Phobius"/>
    </source>
</evidence>
<dbReference type="OrthoDB" id="9803781at2"/>
<evidence type="ECO:0000256" key="2">
    <source>
        <dbReference type="ARBA" id="ARBA00022475"/>
    </source>
</evidence>
<evidence type="ECO:0000256" key="1">
    <source>
        <dbReference type="ARBA" id="ARBA00004651"/>
    </source>
</evidence>
<feature type="transmembrane region" description="Helical" evidence="6">
    <location>
        <begin position="12"/>
        <end position="32"/>
    </location>
</feature>
<keyword evidence="9" id="KW-1185">Reference proteome</keyword>
<feature type="transmembrane region" description="Helical" evidence="6">
    <location>
        <begin position="700"/>
        <end position="723"/>
    </location>
</feature>
<keyword evidence="4 6" id="KW-1133">Transmembrane helix</keyword>
<proteinExistence type="predicted"/>
<keyword evidence="2" id="KW-1003">Cell membrane</keyword>
<dbReference type="STRING" id="1080227.A8L45_02610"/>
<dbReference type="PANTHER" id="PTHR33406:SF12">
    <property type="entry name" value="BLR2997 PROTEIN"/>
    <property type="match status" value="1"/>
</dbReference>
<feature type="domain" description="SSD" evidence="7">
    <location>
        <begin position="250"/>
        <end position="375"/>
    </location>
</feature>
<comment type="subcellular location">
    <subcellularLocation>
        <location evidence="1">Cell membrane</location>
        <topology evidence="1">Multi-pass membrane protein</topology>
    </subcellularLocation>
</comment>
<dbReference type="InterPro" id="IPR004869">
    <property type="entry name" value="MMPL_dom"/>
</dbReference>
<keyword evidence="5 6" id="KW-0472">Membrane</keyword>
<feature type="transmembrane region" description="Helical" evidence="6">
    <location>
        <begin position="606"/>
        <end position="625"/>
    </location>
</feature>
<dbReference type="Gene3D" id="1.20.1640.10">
    <property type="entry name" value="Multidrug efflux transporter AcrB transmembrane domain"/>
    <property type="match status" value="2"/>
</dbReference>
<evidence type="ECO:0000313" key="9">
    <source>
        <dbReference type="Proteomes" id="UP000094936"/>
    </source>
</evidence>
<dbReference type="GO" id="GO:0005886">
    <property type="term" value="C:plasma membrane"/>
    <property type="evidence" value="ECO:0007669"/>
    <property type="project" value="UniProtKB-SubCell"/>
</dbReference>
<feature type="transmembrane region" description="Helical" evidence="6">
    <location>
        <begin position="658"/>
        <end position="679"/>
    </location>
</feature>
<evidence type="ECO:0000256" key="4">
    <source>
        <dbReference type="ARBA" id="ARBA00022989"/>
    </source>
</evidence>
<evidence type="ECO:0000256" key="3">
    <source>
        <dbReference type="ARBA" id="ARBA00022692"/>
    </source>
</evidence>
<dbReference type="RefSeq" id="WP_068898905.1">
    <property type="nucleotide sequence ID" value="NZ_LYBM01000002.1"/>
</dbReference>
<feature type="transmembrane region" description="Helical" evidence="6">
    <location>
        <begin position="735"/>
        <end position="758"/>
    </location>
</feature>
<comment type="caution">
    <text evidence="8">The sequence shown here is derived from an EMBL/GenBank/DDBJ whole genome shotgun (WGS) entry which is preliminary data.</text>
</comment>
<dbReference type="Proteomes" id="UP000094936">
    <property type="component" value="Unassembled WGS sequence"/>
</dbReference>
<dbReference type="InterPro" id="IPR000731">
    <property type="entry name" value="SSD"/>
</dbReference>
<organism evidence="8 9">
    <name type="scientific">Veronia pacifica</name>
    <dbReference type="NCBI Taxonomy" id="1080227"/>
    <lineage>
        <taxon>Bacteria</taxon>
        <taxon>Pseudomonadati</taxon>
        <taxon>Pseudomonadota</taxon>
        <taxon>Gammaproteobacteria</taxon>
        <taxon>Vibrionales</taxon>
        <taxon>Vibrionaceae</taxon>
        <taxon>Veronia</taxon>
    </lineage>
</organism>
<dbReference type="SUPFAM" id="SSF82866">
    <property type="entry name" value="Multidrug efflux transporter AcrB transmembrane domain"/>
    <property type="match status" value="2"/>
</dbReference>
<name>A0A1C3ERR0_9GAMM</name>
<dbReference type="InterPro" id="IPR050545">
    <property type="entry name" value="Mycobact_MmpL"/>
</dbReference>
<gene>
    <name evidence="8" type="ORF">A8L45_02610</name>
</gene>
<dbReference type="PROSITE" id="PS50156">
    <property type="entry name" value="SSD"/>
    <property type="match status" value="2"/>
</dbReference>
<dbReference type="Pfam" id="PF03176">
    <property type="entry name" value="MMPL"/>
    <property type="match status" value="2"/>
</dbReference>
<feature type="transmembrane region" description="Helical" evidence="6">
    <location>
        <begin position="632"/>
        <end position="652"/>
    </location>
</feature>
<protein>
    <submittedName>
        <fullName evidence="8">RND transporter</fullName>
    </submittedName>
</protein>
<sequence>MLRNMLFKWPVQFPWMVLIGVLICVGISSFGAKNLYFRGGYKVFFDDNSPELIAIDNMQNRFTANNQGIGIVVYNPNGDIYNKTTLNIIKEITEKGWTLPFVTRSESLANYQHTQVEGDDLRVNPLIGDDNALSEQDIAFIKQVVKSSPNLNGGYISSDGQLALITLAMKLPVNDDVSGHITEIIEHVDRLIADVQPKNPSLIFFKSGAVSFENAFFNAAVNDATFLIPLMFVIVIIFLSLLLKSFHFVFATMTVLVGSVLVSMGLLGWVGHFLSNLTMGIPILLLTLAVADCVHIITGYINGLHQGKSQREAISYSLELNFVALLVTSVTTSFGFLMMNASASPLLVDFGNLAACGVMVAFILSITLLPALLAILPIKVSASESDVKDNTMLKLSSWVIAHHKKVLPISVLIVLTGGFLMSKNQLNDELVKYFKPGSEFRDSVDFLDDRLGNSTMSVVIETGKAQGITQVEFLSTLDDFIRWLDEQPEVNFVFSFTDVVKRINQNMNGGDETFYRVPDNDQLAAQYLLLYEMSLPYGLDLNNDTDISKSAVKVPMLLRSLGSKEMQNFEKRVENWLATNASQYEFKISDLSVLFAHIGETNLDSMLMTLPIALVVISALLIMALRSWHLGLLSLIPNCSPIIVGFGVWYLVYGEVNLAVSVVISMTLGIVVDDTVHFLSKYQTARREGKTVEEGIQYAFVTVGKALWVTTAVLGSGFAILAFSEFIPNASLGTLSSVVVVAALLGDFFMLPALLLLIDKKPYKQKERRFFQGTEFKQGT</sequence>
<feature type="transmembrane region" description="Helical" evidence="6">
    <location>
        <begin position="249"/>
        <end position="271"/>
    </location>
</feature>
<keyword evidence="3 6" id="KW-0812">Transmembrane</keyword>
<dbReference type="EMBL" id="LYBM01000002">
    <property type="protein sequence ID" value="ODA35939.1"/>
    <property type="molecule type" value="Genomic_DNA"/>
</dbReference>
<accession>A0A1C3ERR0</accession>
<feature type="transmembrane region" description="Helical" evidence="6">
    <location>
        <begin position="322"/>
        <end position="341"/>
    </location>
</feature>
<evidence type="ECO:0000313" key="8">
    <source>
        <dbReference type="EMBL" id="ODA35939.1"/>
    </source>
</evidence>